<dbReference type="InterPro" id="IPR017746">
    <property type="entry name" value="Cellulose_synthase_operon_BcsQ"/>
</dbReference>
<accession>A0A4Q7NBH4</accession>
<dbReference type="RefSeq" id="WP_130358123.1">
    <property type="nucleotide sequence ID" value="NZ_SGXC01000002.1"/>
</dbReference>
<dbReference type="PANTHER" id="PTHR13696:SF99">
    <property type="entry name" value="COBYRINIC ACID AC-DIAMIDE SYNTHASE"/>
    <property type="match status" value="1"/>
</dbReference>
<comment type="caution">
    <text evidence="1">The sequence shown here is derived from an EMBL/GenBank/DDBJ whole genome shotgun (WGS) entry which is preliminary data.</text>
</comment>
<sequence>MKIIAVVSAKGGVGKTTAAANLCAALRQGGRNVLAIDLDPQNALHLHFGDDPQRITGTSRATLARQDWRDIRFSSSSGVVVLPYGAVNEDDRRAFEHHLEVHADWLTRNLQSLGLGTEDVVVLDTPPGPSIYMRTALSAAQLSVIVTLPDAASYATLPMMEGLVQTYCVTRPDFINHVFVVNQVDNSRQLARDVLQVMRADFGKRVVGVIHQDQSVSEALAFNQSVLDYDPRCQATQDYLACAQSIEDVLSTLGPSL</sequence>
<gene>
    <name evidence="1" type="ORF">EV675_2948</name>
</gene>
<dbReference type="EMBL" id="SGXC01000002">
    <property type="protein sequence ID" value="RZS80348.1"/>
    <property type="molecule type" value="Genomic_DNA"/>
</dbReference>
<dbReference type="InterPro" id="IPR027417">
    <property type="entry name" value="P-loop_NTPase"/>
</dbReference>
<dbReference type="PANTHER" id="PTHR13696">
    <property type="entry name" value="P-LOOP CONTAINING NUCLEOSIDE TRIPHOSPHATE HYDROLASE"/>
    <property type="match status" value="1"/>
</dbReference>
<evidence type="ECO:0000313" key="2">
    <source>
        <dbReference type="Proteomes" id="UP000292445"/>
    </source>
</evidence>
<keyword evidence="2" id="KW-1185">Reference proteome</keyword>
<dbReference type="SUPFAM" id="SSF52540">
    <property type="entry name" value="P-loop containing nucleoside triphosphate hydrolases"/>
    <property type="match status" value="1"/>
</dbReference>
<dbReference type="CDD" id="cd02042">
    <property type="entry name" value="ParAB_family"/>
    <property type="match status" value="1"/>
</dbReference>
<dbReference type="NCBIfam" id="TIGR03371">
    <property type="entry name" value="cellulose_yhjQ"/>
    <property type="match status" value="1"/>
</dbReference>
<reference evidence="1 2" key="1">
    <citation type="submission" date="2019-02" db="EMBL/GenBank/DDBJ databases">
        <title>Genomic Encyclopedia of Type Strains, Phase IV (KMG-IV): sequencing the most valuable type-strain genomes for metagenomic binning, comparative biology and taxonomic classification.</title>
        <authorList>
            <person name="Goeker M."/>
        </authorList>
    </citation>
    <scope>NUCLEOTIDE SEQUENCE [LARGE SCALE GENOMIC DNA]</scope>
    <source>
        <strain evidence="1 2">K24</strain>
    </source>
</reference>
<dbReference type="Proteomes" id="UP000292445">
    <property type="component" value="Unassembled WGS sequence"/>
</dbReference>
<proteinExistence type="predicted"/>
<dbReference type="Gene3D" id="3.40.50.300">
    <property type="entry name" value="P-loop containing nucleotide triphosphate hydrolases"/>
    <property type="match status" value="1"/>
</dbReference>
<name>A0A4Q7NBH4_9BURK</name>
<dbReference type="InterPro" id="IPR050678">
    <property type="entry name" value="DNA_Partitioning_ATPase"/>
</dbReference>
<organism evidence="1 2">
    <name type="scientific">Pigmentiphaga kullae</name>
    <dbReference type="NCBI Taxonomy" id="151784"/>
    <lineage>
        <taxon>Bacteria</taxon>
        <taxon>Pseudomonadati</taxon>
        <taxon>Pseudomonadota</taxon>
        <taxon>Betaproteobacteria</taxon>
        <taxon>Burkholderiales</taxon>
        <taxon>Alcaligenaceae</taxon>
        <taxon>Pigmentiphaga</taxon>
    </lineage>
</organism>
<dbReference type="OrthoDB" id="5288747at2"/>
<dbReference type="Pfam" id="PF06564">
    <property type="entry name" value="CBP_BcsQ"/>
    <property type="match status" value="1"/>
</dbReference>
<evidence type="ECO:0000313" key="1">
    <source>
        <dbReference type="EMBL" id="RZS80348.1"/>
    </source>
</evidence>
<dbReference type="PIRSF" id="PIRSF009320">
    <property type="entry name" value="Nuc_binding_HP_1000"/>
    <property type="match status" value="1"/>
</dbReference>
<protein>
    <submittedName>
        <fullName evidence="1">Cellulose synthase operon protein YhjQ</fullName>
    </submittedName>
</protein>
<dbReference type="AlphaFoldDB" id="A0A4Q7NBH4"/>